<feature type="compositionally biased region" description="Low complexity" evidence="1">
    <location>
        <begin position="137"/>
        <end position="147"/>
    </location>
</feature>
<feature type="signal peptide" evidence="2">
    <location>
        <begin position="1"/>
        <end position="19"/>
    </location>
</feature>
<protein>
    <recommendedName>
        <fullName evidence="5">Secreted protein</fullName>
    </recommendedName>
</protein>
<dbReference type="EMBL" id="JAULSV010000001">
    <property type="protein sequence ID" value="KAK0657184.1"/>
    <property type="molecule type" value="Genomic_DNA"/>
</dbReference>
<proteinExistence type="predicted"/>
<gene>
    <name evidence="3" type="ORF">B0T16DRAFT_385772</name>
</gene>
<evidence type="ECO:0000313" key="3">
    <source>
        <dbReference type="EMBL" id="KAK0657184.1"/>
    </source>
</evidence>
<organism evidence="3 4">
    <name type="scientific">Cercophora newfieldiana</name>
    <dbReference type="NCBI Taxonomy" id="92897"/>
    <lineage>
        <taxon>Eukaryota</taxon>
        <taxon>Fungi</taxon>
        <taxon>Dikarya</taxon>
        <taxon>Ascomycota</taxon>
        <taxon>Pezizomycotina</taxon>
        <taxon>Sordariomycetes</taxon>
        <taxon>Sordariomycetidae</taxon>
        <taxon>Sordariales</taxon>
        <taxon>Lasiosphaeriaceae</taxon>
        <taxon>Cercophora</taxon>
    </lineage>
</organism>
<accession>A0AA40D1W1</accession>
<feature type="region of interest" description="Disordered" evidence="1">
    <location>
        <begin position="37"/>
        <end position="104"/>
    </location>
</feature>
<feature type="chain" id="PRO_5041307636" description="Secreted protein" evidence="2">
    <location>
        <begin position="20"/>
        <end position="204"/>
    </location>
</feature>
<dbReference type="AlphaFoldDB" id="A0AA40D1W1"/>
<feature type="region of interest" description="Disordered" evidence="1">
    <location>
        <begin position="128"/>
        <end position="154"/>
    </location>
</feature>
<name>A0AA40D1W1_9PEZI</name>
<sequence length="204" mass="22735">MKTAWRLLLCSGLQPLSSGVWGNTPDATFRVVRTVKPPRRHTGRAPDVSYHGHKPPKRSKPVVSEVLRIRRLLQDMPHPKRPGNPQADKDVYQSNPAADAAPSQRCRSEYQCEVLALLVVGLEFHHPPRAEDGNEHTPTTPSSCTSTLEPRTRTRSWEWPIETPSASRRGRTLPQATVVLRSRSLGTNANTYDVCDVHAAGDLR</sequence>
<keyword evidence="2" id="KW-0732">Signal</keyword>
<keyword evidence="4" id="KW-1185">Reference proteome</keyword>
<evidence type="ECO:0008006" key="5">
    <source>
        <dbReference type="Google" id="ProtNLM"/>
    </source>
</evidence>
<dbReference type="Proteomes" id="UP001174936">
    <property type="component" value="Unassembled WGS sequence"/>
</dbReference>
<comment type="caution">
    <text evidence="3">The sequence shown here is derived from an EMBL/GenBank/DDBJ whole genome shotgun (WGS) entry which is preliminary data.</text>
</comment>
<reference evidence="3" key="1">
    <citation type="submission" date="2023-06" db="EMBL/GenBank/DDBJ databases">
        <title>Genome-scale phylogeny and comparative genomics of the fungal order Sordariales.</title>
        <authorList>
            <consortium name="Lawrence Berkeley National Laboratory"/>
            <person name="Hensen N."/>
            <person name="Bonometti L."/>
            <person name="Westerberg I."/>
            <person name="Brannstrom I.O."/>
            <person name="Guillou S."/>
            <person name="Cros-Aarteil S."/>
            <person name="Calhoun S."/>
            <person name="Haridas S."/>
            <person name="Kuo A."/>
            <person name="Mondo S."/>
            <person name="Pangilinan J."/>
            <person name="Riley R."/>
            <person name="Labutti K."/>
            <person name="Andreopoulos B."/>
            <person name="Lipzen A."/>
            <person name="Chen C."/>
            <person name="Yanf M."/>
            <person name="Daum C."/>
            <person name="Ng V."/>
            <person name="Clum A."/>
            <person name="Steindorff A."/>
            <person name="Ohm R."/>
            <person name="Martin F."/>
            <person name="Silar P."/>
            <person name="Natvig D."/>
            <person name="Lalanne C."/>
            <person name="Gautier V."/>
            <person name="Ament-Velasquez S.L."/>
            <person name="Kruys A."/>
            <person name="Hutchinson M.I."/>
            <person name="Powell A.J."/>
            <person name="Barry K."/>
            <person name="Miller A.N."/>
            <person name="Grigoriev I.V."/>
            <person name="Debuchy R."/>
            <person name="Gladieux P."/>
            <person name="Thoren M.H."/>
            <person name="Johannesson H."/>
        </authorList>
    </citation>
    <scope>NUCLEOTIDE SEQUENCE</scope>
    <source>
        <strain evidence="3">SMH2532-1</strain>
    </source>
</reference>
<evidence type="ECO:0000313" key="4">
    <source>
        <dbReference type="Proteomes" id="UP001174936"/>
    </source>
</evidence>
<evidence type="ECO:0000256" key="2">
    <source>
        <dbReference type="SAM" id="SignalP"/>
    </source>
</evidence>
<feature type="compositionally biased region" description="Basic residues" evidence="1">
    <location>
        <begin position="51"/>
        <end position="60"/>
    </location>
</feature>
<evidence type="ECO:0000256" key="1">
    <source>
        <dbReference type="SAM" id="MobiDB-lite"/>
    </source>
</evidence>